<dbReference type="Gene3D" id="1.10.10.1940">
    <property type="match status" value="2"/>
</dbReference>
<dbReference type="PROSITE" id="PS51670">
    <property type="entry name" value="SHKT"/>
    <property type="match status" value="2"/>
</dbReference>
<name>A0AA89C3T4_PINIB</name>
<comment type="caution">
    <text evidence="3">The sequence shown here is derived from an EMBL/GenBank/DDBJ whole genome shotgun (WGS) entry which is preliminary data.</text>
</comment>
<reference evidence="3" key="1">
    <citation type="submission" date="2019-08" db="EMBL/GenBank/DDBJ databases">
        <title>The improved chromosome-level genome for the pearl oyster Pinctada fucata martensii using PacBio sequencing and Hi-C.</title>
        <authorList>
            <person name="Zheng Z."/>
        </authorList>
    </citation>
    <scope>NUCLEOTIDE SEQUENCE</scope>
    <source>
        <strain evidence="3">ZZ-2019</strain>
        <tissue evidence="3">Adductor muscle</tissue>
    </source>
</reference>
<gene>
    <name evidence="3" type="ORF">FSP39_014237</name>
</gene>
<proteinExistence type="predicted"/>
<dbReference type="InterPro" id="IPR055471">
    <property type="entry name" value="DUF7043"/>
</dbReference>
<organism evidence="3 4">
    <name type="scientific">Pinctada imbricata</name>
    <name type="common">Atlantic pearl-oyster</name>
    <name type="synonym">Pinctada martensii</name>
    <dbReference type="NCBI Taxonomy" id="66713"/>
    <lineage>
        <taxon>Eukaryota</taxon>
        <taxon>Metazoa</taxon>
        <taxon>Spiralia</taxon>
        <taxon>Lophotrochozoa</taxon>
        <taxon>Mollusca</taxon>
        <taxon>Bivalvia</taxon>
        <taxon>Autobranchia</taxon>
        <taxon>Pteriomorphia</taxon>
        <taxon>Pterioida</taxon>
        <taxon>Pterioidea</taxon>
        <taxon>Pteriidae</taxon>
        <taxon>Pinctada</taxon>
    </lineage>
</organism>
<keyword evidence="4" id="KW-1185">Reference proteome</keyword>
<feature type="domain" description="ShKT" evidence="2">
    <location>
        <begin position="248"/>
        <end position="283"/>
    </location>
</feature>
<dbReference type="PANTHER" id="PTHR22255">
    <property type="entry name" value="LP06548P"/>
    <property type="match status" value="1"/>
</dbReference>
<dbReference type="SMART" id="SM00254">
    <property type="entry name" value="ShKT"/>
    <property type="match status" value="2"/>
</dbReference>
<dbReference type="EMBL" id="VSWD01000006">
    <property type="protein sequence ID" value="KAK3100068.1"/>
    <property type="molecule type" value="Genomic_DNA"/>
</dbReference>
<evidence type="ECO:0000313" key="3">
    <source>
        <dbReference type="EMBL" id="KAK3100068.1"/>
    </source>
</evidence>
<dbReference type="Pfam" id="PF23070">
    <property type="entry name" value="DUF7043"/>
    <property type="match status" value="2"/>
</dbReference>
<dbReference type="PANTHER" id="PTHR22255:SF9">
    <property type="entry name" value="LP06548P"/>
    <property type="match status" value="1"/>
</dbReference>
<accession>A0AA89C3T4</accession>
<protein>
    <recommendedName>
        <fullName evidence="2">ShKT domain-containing protein</fullName>
    </recommendedName>
</protein>
<feature type="domain" description="ShKT" evidence="2">
    <location>
        <begin position="677"/>
        <end position="712"/>
    </location>
</feature>
<evidence type="ECO:0000313" key="4">
    <source>
        <dbReference type="Proteomes" id="UP001186944"/>
    </source>
</evidence>
<sequence length="912" mass="105914">MWRYLEELQLPCESKMRRVTESDNVSTKCFSKTSYFNRTCLQNDDRNTFRVVELTPTGTRYMCMMFLKRSDNVIQVMQGPIWNRNVAELCDESKMFLEEWPWIASWNEMPTACPISGGFMFRTISRLTNQDLCEGDWRMSRLEVECFNGDGMTFISPINSKCNPFSSEEDTVQLYCWAGWHHGRFTYMIGSTNGKEPQFCIRFPRSTDGIFQVFIYFSVICPQDENGNPPSGINYYELKVQRRDSTKCEDEEPSECAKLKAEGMCESPKKEFVKHCPKSCGQCGKSYREEHSYEDMCEFRDDMWPLLDKYRSSAPKNLIYTGPLWNLYCGFQGTINFNGIFRGQNCSGTISDTNQQTCKTEGIMTIKGDNCKTLRKPMIVTPICIFPKYTQSPREDGVLLPWKTKTVWLNIRNDGKWREQSKIFVDGSNMWRYLEELQLPCESKMRRVTESDNVSTKCFSKTSYFNRTCLQNDDRNTFRVVELTPTGTRYMCMMFLKRSDNVIQVMQGPIWNRNVAELCDESKMFLEEWPWIASWNEMPTACPISGGFMFRTISRLTNQDLCEGDWRMSRLEVECFNGDGMTFISPINSKCNPFSSEEDTVQLYCWAGWHHGRFTYMIGSTNGKEPQFCIRFPRSTDGIFQVFIYFSVICPQDENGNPPSGINYYELKVQRRDSTKCEDEEPSECAKLKAEGMCESPKKEFVKHCPKSCGQCGKSYREEHSYEDMCEFRDDMWPLLDKYRSSAPKNLIYTGPLWNLYCGFQGTINFNGIFRGQNCSGTISDTNQQTCKTEGIMTIKGDNCKTLRKPMKLYDKLYDKRDDFNFSITNFPFLSSNIPSSPAYGVFISQLIRYARASTKYTDFVLRARRLSDKLLSQGYACDRLTSSLRKFYGRYGELVIHYDVPLSRMMGDILS</sequence>
<dbReference type="Proteomes" id="UP001186944">
    <property type="component" value="Unassembled WGS sequence"/>
</dbReference>
<evidence type="ECO:0000259" key="2">
    <source>
        <dbReference type="PROSITE" id="PS51670"/>
    </source>
</evidence>
<dbReference type="AlphaFoldDB" id="A0AA89C3T4"/>
<evidence type="ECO:0000256" key="1">
    <source>
        <dbReference type="PROSITE-ProRule" id="PRU01005"/>
    </source>
</evidence>
<comment type="caution">
    <text evidence="1">Lacks conserved residue(s) required for the propagation of feature annotation.</text>
</comment>
<dbReference type="InterPro" id="IPR003582">
    <property type="entry name" value="ShKT_dom"/>
</dbReference>
<dbReference type="Pfam" id="PF01549">
    <property type="entry name" value="ShK"/>
    <property type="match status" value="2"/>
</dbReference>